<dbReference type="EMBL" id="JAAGAX010000191">
    <property type="protein sequence ID" value="KAF2282473.1"/>
    <property type="molecule type" value="Genomic_DNA"/>
</dbReference>
<evidence type="ECO:0000313" key="3">
    <source>
        <dbReference type="Proteomes" id="UP000467840"/>
    </source>
</evidence>
<proteinExistence type="predicted"/>
<comment type="caution">
    <text evidence="2">The sequence shown here is derived from an EMBL/GenBank/DDBJ whole genome shotgun (WGS) entry which is preliminary data.</text>
</comment>
<reference evidence="2 3" key="1">
    <citation type="journal article" date="2020" name="Mol. Plant">
        <title>The Chromosome-Based Rubber Tree Genome Provides New Insights into Spurge Genome Evolution and Rubber Biosynthesis.</title>
        <authorList>
            <person name="Liu J."/>
            <person name="Shi C."/>
            <person name="Shi C.C."/>
            <person name="Li W."/>
            <person name="Zhang Q.J."/>
            <person name="Zhang Y."/>
            <person name="Li K."/>
            <person name="Lu H.F."/>
            <person name="Shi C."/>
            <person name="Zhu S.T."/>
            <person name="Xiao Z.Y."/>
            <person name="Nan H."/>
            <person name="Yue Y."/>
            <person name="Zhu X.G."/>
            <person name="Wu Y."/>
            <person name="Hong X.N."/>
            <person name="Fan G.Y."/>
            <person name="Tong Y."/>
            <person name="Zhang D."/>
            <person name="Mao C.L."/>
            <person name="Liu Y.L."/>
            <person name="Hao S.J."/>
            <person name="Liu W.Q."/>
            <person name="Lv M.Q."/>
            <person name="Zhang H.B."/>
            <person name="Liu Y."/>
            <person name="Hu-Tang G.R."/>
            <person name="Wang J.P."/>
            <person name="Wang J.H."/>
            <person name="Sun Y.H."/>
            <person name="Ni S.B."/>
            <person name="Chen W.B."/>
            <person name="Zhang X.C."/>
            <person name="Jiao Y.N."/>
            <person name="Eichler E.E."/>
            <person name="Li G.H."/>
            <person name="Liu X."/>
            <person name="Gao L.Z."/>
        </authorList>
    </citation>
    <scope>NUCLEOTIDE SEQUENCE [LARGE SCALE GENOMIC DNA]</scope>
    <source>
        <strain evidence="3">cv. GT1</strain>
        <tissue evidence="2">Leaf</tissue>
    </source>
</reference>
<dbReference type="InterPro" id="IPR018306">
    <property type="entry name" value="Phage_T5_Orf172_DNA-bd"/>
</dbReference>
<dbReference type="Proteomes" id="UP000467840">
    <property type="component" value="Unassembled WGS sequence"/>
</dbReference>
<name>A0A6A6K2D8_HEVBR</name>
<feature type="domain" description="Bacteriophage T5 Orf172 DNA-binding" evidence="1">
    <location>
        <begin position="112"/>
        <end position="147"/>
    </location>
</feature>
<protein>
    <recommendedName>
        <fullName evidence="1">Bacteriophage T5 Orf172 DNA-binding domain-containing protein</fullName>
    </recommendedName>
</protein>
<gene>
    <name evidence="2" type="ORF">GH714_044079</name>
</gene>
<sequence length="211" mass="23602">MNIGISIKVALAKKDMKKSELARHMGWSDQYVHKICKSTELDANTDNRLQNVLLDYGLRGTGFTGTALSLSQARGGNQLSKMAKRLDKSMTSNNEMRKIIEGLAMNSTQLDGYVYFIEKRDSHGKVVAIKIGRSKNPTSRLSEISKLDENIGYKLEVICKELGKEPNDMDTVINGYIRHGYQPTKWAMGENPEGKKYGIATALTQQKIDEI</sequence>
<accession>A0A6A6K2D8</accession>
<evidence type="ECO:0000313" key="2">
    <source>
        <dbReference type="EMBL" id="KAF2282473.1"/>
    </source>
</evidence>
<evidence type="ECO:0000259" key="1">
    <source>
        <dbReference type="Pfam" id="PF10544"/>
    </source>
</evidence>
<dbReference type="AlphaFoldDB" id="A0A6A6K2D8"/>
<organism evidence="2 3">
    <name type="scientific">Hevea brasiliensis</name>
    <name type="common">Para rubber tree</name>
    <name type="synonym">Siphonia brasiliensis</name>
    <dbReference type="NCBI Taxonomy" id="3981"/>
    <lineage>
        <taxon>Eukaryota</taxon>
        <taxon>Viridiplantae</taxon>
        <taxon>Streptophyta</taxon>
        <taxon>Embryophyta</taxon>
        <taxon>Tracheophyta</taxon>
        <taxon>Spermatophyta</taxon>
        <taxon>Magnoliopsida</taxon>
        <taxon>eudicotyledons</taxon>
        <taxon>Gunneridae</taxon>
        <taxon>Pentapetalae</taxon>
        <taxon>rosids</taxon>
        <taxon>fabids</taxon>
        <taxon>Malpighiales</taxon>
        <taxon>Euphorbiaceae</taxon>
        <taxon>Crotonoideae</taxon>
        <taxon>Micrandreae</taxon>
        <taxon>Hevea</taxon>
    </lineage>
</organism>
<dbReference type="Pfam" id="PF10544">
    <property type="entry name" value="T5orf172"/>
    <property type="match status" value="1"/>
</dbReference>
<keyword evidence="3" id="KW-1185">Reference proteome</keyword>